<feature type="region of interest" description="Disordered" evidence="1">
    <location>
        <begin position="27"/>
        <end position="75"/>
    </location>
</feature>
<evidence type="ECO:0000256" key="1">
    <source>
        <dbReference type="SAM" id="MobiDB-lite"/>
    </source>
</evidence>
<sequence>MHMTFYQEKACKFPTHFSNKILHIVNPKHNNKKASTTTFKKLATHDGEHKQESDPEVKPEKGGSGETRGGPLGSSGLSVALLQQRVLDLGFRMIGGFGGRDELELHALVFKVLVRWRRGNKREGKGSN</sequence>
<feature type="compositionally biased region" description="Gly residues" evidence="1">
    <location>
        <begin position="64"/>
        <end position="73"/>
    </location>
</feature>
<proteinExistence type="predicted"/>
<dbReference type="EMBL" id="JAZDWU010000001">
    <property type="protein sequence ID" value="KAL0017655.1"/>
    <property type="molecule type" value="Genomic_DNA"/>
</dbReference>
<comment type="caution">
    <text evidence="2">The sequence shown here is derived from an EMBL/GenBank/DDBJ whole genome shotgun (WGS) entry which is preliminary data.</text>
</comment>
<evidence type="ECO:0000313" key="3">
    <source>
        <dbReference type="Proteomes" id="UP001459277"/>
    </source>
</evidence>
<dbReference type="Proteomes" id="UP001459277">
    <property type="component" value="Unassembled WGS sequence"/>
</dbReference>
<feature type="compositionally biased region" description="Basic and acidic residues" evidence="1">
    <location>
        <begin position="43"/>
        <end position="63"/>
    </location>
</feature>
<accession>A0AAW2E3S0</accession>
<name>A0AAW2E3S0_9ROSI</name>
<evidence type="ECO:0000313" key="2">
    <source>
        <dbReference type="EMBL" id="KAL0017655.1"/>
    </source>
</evidence>
<dbReference type="AlphaFoldDB" id="A0AAW2E3S0"/>
<gene>
    <name evidence="2" type="ORF">SO802_004724</name>
</gene>
<protein>
    <submittedName>
        <fullName evidence="2">Uncharacterized protein</fullName>
    </submittedName>
</protein>
<reference evidence="2 3" key="1">
    <citation type="submission" date="2024-01" db="EMBL/GenBank/DDBJ databases">
        <title>A telomere-to-telomere, gap-free genome of sweet tea (Lithocarpus litseifolius).</title>
        <authorList>
            <person name="Zhou J."/>
        </authorList>
    </citation>
    <scope>NUCLEOTIDE SEQUENCE [LARGE SCALE GENOMIC DNA]</scope>
    <source>
        <strain evidence="2">Zhou-2022a</strain>
        <tissue evidence="2">Leaf</tissue>
    </source>
</reference>
<organism evidence="2 3">
    <name type="scientific">Lithocarpus litseifolius</name>
    <dbReference type="NCBI Taxonomy" id="425828"/>
    <lineage>
        <taxon>Eukaryota</taxon>
        <taxon>Viridiplantae</taxon>
        <taxon>Streptophyta</taxon>
        <taxon>Embryophyta</taxon>
        <taxon>Tracheophyta</taxon>
        <taxon>Spermatophyta</taxon>
        <taxon>Magnoliopsida</taxon>
        <taxon>eudicotyledons</taxon>
        <taxon>Gunneridae</taxon>
        <taxon>Pentapetalae</taxon>
        <taxon>rosids</taxon>
        <taxon>fabids</taxon>
        <taxon>Fagales</taxon>
        <taxon>Fagaceae</taxon>
        <taxon>Lithocarpus</taxon>
    </lineage>
</organism>
<keyword evidence="3" id="KW-1185">Reference proteome</keyword>